<dbReference type="Proteomes" id="UP000028701">
    <property type="component" value="Unassembled WGS sequence"/>
</dbReference>
<protein>
    <submittedName>
        <fullName evidence="1">Uncharacterized protein</fullName>
    </submittedName>
</protein>
<dbReference type="RefSeq" id="WP_165572216.1">
    <property type="nucleotide sequence ID" value="NZ_BBJU01000010.1"/>
</dbReference>
<name>A0A081CUD4_9HYPH</name>
<dbReference type="EMBL" id="BBJU01000010">
    <property type="protein sequence ID" value="GAK70280.1"/>
    <property type="molecule type" value="Genomic_DNA"/>
</dbReference>
<sequence>MSQTKIKRYTAEKLQEVYSLSLPKAVEVLDRFGGDAHLIDKMMKRLVR</sequence>
<comment type="caution">
    <text evidence="1">The sequence shown here is derived from an EMBL/GenBank/DDBJ whole genome shotgun (WGS) entry which is preliminary data.</text>
</comment>
<dbReference type="AlphaFoldDB" id="A0A081CUD4"/>
<gene>
    <name evidence="1" type="ORF">RRU01S_10_01190</name>
</gene>
<evidence type="ECO:0000313" key="2">
    <source>
        <dbReference type="Proteomes" id="UP000028701"/>
    </source>
</evidence>
<reference evidence="1 2" key="1">
    <citation type="submission" date="2014-08" db="EMBL/GenBank/DDBJ databases">
        <title>Whole genome shotgun sequence of Rhizobium rubi NBRC 13261.</title>
        <authorList>
            <person name="Katano-Makiyama Y."/>
            <person name="Hosoyama A."/>
            <person name="Hashimoto M."/>
            <person name="Hosoyama Y."/>
            <person name="Noguchi M."/>
            <person name="Tsuchikane K."/>
            <person name="Uohara A."/>
            <person name="Ohji S."/>
            <person name="Ichikawa N."/>
            <person name="Kimura A."/>
            <person name="Yamazoe A."/>
            <person name="Fujita N."/>
        </authorList>
    </citation>
    <scope>NUCLEOTIDE SEQUENCE [LARGE SCALE GENOMIC DNA]</scope>
    <source>
        <strain evidence="1 2">NBRC 13261</strain>
    </source>
</reference>
<proteinExistence type="predicted"/>
<accession>A0A081CUD4</accession>
<evidence type="ECO:0000313" key="1">
    <source>
        <dbReference type="EMBL" id="GAK70280.1"/>
    </source>
</evidence>
<organism evidence="1 2">
    <name type="scientific">Agrobacterium rubi TR3 = NBRC 13261</name>
    <dbReference type="NCBI Taxonomy" id="1368415"/>
    <lineage>
        <taxon>Bacteria</taxon>
        <taxon>Pseudomonadati</taxon>
        <taxon>Pseudomonadota</taxon>
        <taxon>Alphaproteobacteria</taxon>
        <taxon>Hyphomicrobiales</taxon>
        <taxon>Rhizobiaceae</taxon>
        <taxon>Rhizobium/Agrobacterium group</taxon>
        <taxon>Agrobacterium</taxon>
    </lineage>
</organism>